<name>A0A072NSJ7_9EURO</name>
<feature type="region of interest" description="Disordered" evidence="2">
    <location>
        <begin position="191"/>
        <end position="210"/>
    </location>
</feature>
<keyword evidence="4" id="KW-1185">Reference proteome</keyword>
<feature type="coiled-coil region" evidence="1">
    <location>
        <begin position="89"/>
        <end position="176"/>
    </location>
</feature>
<accession>A0A072NSJ7</accession>
<reference evidence="3 4" key="1">
    <citation type="submission" date="2013-03" db="EMBL/GenBank/DDBJ databases">
        <title>The Genome Sequence of Exophiala aquamarina CBS 119918.</title>
        <authorList>
            <consortium name="The Broad Institute Genomics Platform"/>
            <person name="Cuomo C."/>
            <person name="de Hoog S."/>
            <person name="Gorbushina A."/>
            <person name="Walker B."/>
            <person name="Young S.K."/>
            <person name="Zeng Q."/>
            <person name="Gargeya S."/>
            <person name="Fitzgerald M."/>
            <person name="Haas B."/>
            <person name="Abouelleil A."/>
            <person name="Allen A.W."/>
            <person name="Alvarado L."/>
            <person name="Arachchi H.M."/>
            <person name="Berlin A.M."/>
            <person name="Chapman S.B."/>
            <person name="Gainer-Dewar J."/>
            <person name="Goldberg J."/>
            <person name="Griggs A."/>
            <person name="Gujja S."/>
            <person name="Hansen M."/>
            <person name="Howarth C."/>
            <person name="Imamovic A."/>
            <person name="Ireland A."/>
            <person name="Larimer J."/>
            <person name="McCowan C."/>
            <person name="Murphy C."/>
            <person name="Pearson M."/>
            <person name="Poon T.W."/>
            <person name="Priest M."/>
            <person name="Roberts A."/>
            <person name="Saif S."/>
            <person name="Shea T."/>
            <person name="Sisk P."/>
            <person name="Sykes S."/>
            <person name="Wortman J."/>
            <person name="Nusbaum C."/>
            <person name="Birren B."/>
        </authorList>
    </citation>
    <scope>NUCLEOTIDE SEQUENCE [LARGE SCALE GENOMIC DNA]</scope>
    <source>
        <strain evidence="3 4">CBS 119918</strain>
    </source>
</reference>
<keyword evidence="1" id="KW-0175">Coiled coil</keyword>
<comment type="caution">
    <text evidence="3">The sequence shown here is derived from an EMBL/GenBank/DDBJ whole genome shotgun (WGS) entry which is preliminary data.</text>
</comment>
<dbReference type="GeneID" id="25288025"/>
<dbReference type="RefSeq" id="XP_013253404.1">
    <property type="nucleotide sequence ID" value="XM_013397950.1"/>
</dbReference>
<gene>
    <name evidence="3" type="ORF">A1O9_13134</name>
</gene>
<dbReference type="HOGENOM" id="CLU_1310127_0_0_1"/>
<evidence type="ECO:0000313" key="3">
    <source>
        <dbReference type="EMBL" id="KEF50814.1"/>
    </source>
</evidence>
<evidence type="ECO:0000256" key="2">
    <source>
        <dbReference type="SAM" id="MobiDB-lite"/>
    </source>
</evidence>
<dbReference type="EMBL" id="AMGV01000081">
    <property type="protein sequence ID" value="KEF50814.1"/>
    <property type="molecule type" value="Genomic_DNA"/>
</dbReference>
<proteinExistence type="predicted"/>
<feature type="region of interest" description="Disordered" evidence="2">
    <location>
        <begin position="1"/>
        <end position="82"/>
    </location>
</feature>
<protein>
    <submittedName>
        <fullName evidence="3">Uncharacterized protein</fullName>
    </submittedName>
</protein>
<sequence length="210" mass="22971">MGQDGTAEDNGTSSATSEPLIVPRLAIPPKGRKRQRTSQDPEPGPSNKGPCGGRSGDSVLVPEGNSSSVNAEARPQINSPEIEVLKTSLRDATVAFESVEAKVKRLEQQLAEERQSKAEMENVHARQQTELHAAQTEITRLSDELTQRQQEMEHERADQQSQLQAAQTEVARLNRMNEIIGTIHDIINKEGHTCRPMDDGPQPQLVQAGG</sequence>
<evidence type="ECO:0000256" key="1">
    <source>
        <dbReference type="SAM" id="Coils"/>
    </source>
</evidence>
<dbReference type="VEuPathDB" id="FungiDB:A1O9_13134"/>
<evidence type="ECO:0000313" key="4">
    <source>
        <dbReference type="Proteomes" id="UP000027920"/>
    </source>
</evidence>
<dbReference type="Proteomes" id="UP000027920">
    <property type="component" value="Unassembled WGS sequence"/>
</dbReference>
<dbReference type="AlphaFoldDB" id="A0A072NSJ7"/>
<organism evidence="3 4">
    <name type="scientific">Exophiala aquamarina CBS 119918</name>
    <dbReference type="NCBI Taxonomy" id="1182545"/>
    <lineage>
        <taxon>Eukaryota</taxon>
        <taxon>Fungi</taxon>
        <taxon>Dikarya</taxon>
        <taxon>Ascomycota</taxon>
        <taxon>Pezizomycotina</taxon>
        <taxon>Eurotiomycetes</taxon>
        <taxon>Chaetothyriomycetidae</taxon>
        <taxon>Chaetothyriales</taxon>
        <taxon>Herpotrichiellaceae</taxon>
        <taxon>Exophiala</taxon>
    </lineage>
</organism>